<organism evidence="2 3">
    <name type="scientific">Mycolicibacterium mageritense</name>
    <name type="common">Mycobacterium mageritense</name>
    <dbReference type="NCBI Taxonomy" id="53462"/>
    <lineage>
        <taxon>Bacteria</taxon>
        <taxon>Bacillati</taxon>
        <taxon>Actinomycetota</taxon>
        <taxon>Actinomycetes</taxon>
        <taxon>Mycobacteriales</taxon>
        <taxon>Mycobacteriaceae</taxon>
        <taxon>Mycolicibacterium</taxon>
    </lineage>
</organism>
<dbReference type="Proteomes" id="UP000465622">
    <property type="component" value="Chromosome"/>
</dbReference>
<gene>
    <name evidence="2" type="ORF">MMAGJ_52320</name>
</gene>
<feature type="region of interest" description="Disordered" evidence="1">
    <location>
        <begin position="124"/>
        <end position="145"/>
    </location>
</feature>
<evidence type="ECO:0000256" key="1">
    <source>
        <dbReference type="SAM" id="MobiDB-lite"/>
    </source>
</evidence>
<reference evidence="2 3" key="1">
    <citation type="journal article" date="2019" name="Emerg. Microbes Infect.">
        <title>Comprehensive subspecies identification of 175 nontuberculous mycobacteria species based on 7547 genomic profiles.</title>
        <authorList>
            <person name="Matsumoto Y."/>
            <person name="Kinjo T."/>
            <person name="Motooka D."/>
            <person name="Nabeya D."/>
            <person name="Jung N."/>
            <person name="Uechi K."/>
            <person name="Horii T."/>
            <person name="Iida T."/>
            <person name="Fujita J."/>
            <person name="Nakamura S."/>
        </authorList>
    </citation>
    <scope>NUCLEOTIDE SEQUENCE [LARGE SCALE GENOMIC DNA]</scope>
    <source>
        <strain evidence="2 3">JCM 12375</strain>
    </source>
</reference>
<dbReference type="EMBL" id="AP022567">
    <property type="protein sequence ID" value="BBX35950.1"/>
    <property type="molecule type" value="Genomic_DNA"/>
</dbReference>
<proteinExistence type="predicted"/>
<name>A0ABM7HZ97_MYCME</name>
<keyword evidence="3" id="KW-1185">Reference proteome</keyword>
<sequence length="145" mass="16784">MTYDLTPFITDADRMWLQARVTWIPRDGGDTVTVSGDYLEGADGAAELGCGIEEMCDDLGIIHHLNDTEHYLMLCDLVNRQLSRRPWRNDQDLWIWEGVPSRKYDPGSHLIKSALQRWRKGTLRAHGSQQQRRFQPGRPRPLDPR</sequence>
<evidence type="ECO:0000313" key="3">
    <source>
        <dbReference type="Proteomes" id="UP000465622"/>
    </source>
</evidence>
<accession>A0ABM7HZ97</accession>
<dbReference type="RefSeq" id="WP_163642286.1">
    <property type="nucleotide sequence ID" value="NZ_AP022567.1"/>
</dbReference>
<protein>
    <submittedName>
        <fullName evidence="2">Uncharacterized protein</fullName>
    </submittedName>
</protein>
<evidence type="ECO:0000313" key="2">
    <source>
        <dbReference type="EMBL" id="BBX35950.1"/>
    </source>
</evidence>